<protein>
    <submittedName>
        <fullName evidence="5">Putative multiheme cytochrome c</fullName>
    </submittedName>
</protein>
<keyword evidence="6" id="KW-1185">Reference proteome</keyword>
<dbReference type="InterPro" id="IPR013783">
    <property type="entry name" value="Ig-like_fold"/>
</dbReference>
<comment type="caution">
    <text evidence="5">The sequence shown here is derived from an EMBL/GenBank/DDBJ whole genome shotgun (WGS) entry which is preliminary data.</text>
</comment>
<keyword evidence="3" id="KW-0812">Transmembrane</keyword>
<evidence type="ECO:0000259" key="4">
    <source>
        <dbReference type="PROSITE" id="PS50853"/>
    </source>
</evidence>
<evidence type="ECO:0000256" key="1">
    <source>
        <dbReference type="ARBA" id="ARBA00022729"/>
    </source>
</evidence>
<dbReference type="PATRIC" id="fig|281456.6.peg.2088"/>
<dbReference type="InterPro" id="IPR036280">
    <property type="entry name" value="Multihaem_cyt_sf"/>
</dbReference>
<dbReference type="InterPro" id="IPR010177">
    <property type="entry name" value="Paired_CXXCH_1"/>
</dbReference>
<dbReference type="InterPro" id="IPR015914">
    <property type="entry name" value="PAPs_N"/>
</dbReference>
<sequence>MAMVTITPNRVGKKRIRYGIKATVIVLAVILAVFGVVFSFFYGESQEVRAGVTASKILIISNDDTYLPSSYTKGTSATNMQSFLQGQGFVVDVHSEKLNGAVNANFVTIADNYDLVIFTQGVGYRSTSNNAPGLDGNDIAFLKEYLNLTNTVPGTSKANLIIEGEDILYDMGRSGTSTDQRDILEINTSSSRGDRGRITELRVLDTNHPVNQGLASSATTSYQTNWQDSLVATTGAKIITNSIIGGNTYGAINTYDDGKGNRRVFMPFAWYANNNNRINDQTWREMLLLNAVKWVGERKVTVTSTNLAPADVMPGATQEMLKVTLTAAWGDPGISGLTINETGSAVAASAIAKVMVYDDANNNGVIDTGEQKLGETTTWTGESATVNFSSPLAVADGTSKNLIVAYQLNSGNVGTTVGASLADSNAIILYAQDILAKTYGTFPQSSGNTLITSAGTAQIISPSNNATIHGSYNVIGVTSGEYYLEYSPGYNSAGPWTQINYGAAAVNHGSVGTWNTTGVTDGAYTLRLRVTTGTETTVNVTVDNTAPTVTSGPSVSVGSTTATVTWTTDESSTSEVVYKPFSSGTWSTITNSAYVLNHSVQLTGLNSATQYDFYIKSTDATENTVTTPTQNFTTEQLGAIATITSPAIVGEVIPRVGGIFDITGTARTDRPGGRVQWSVYYGAGTSRNSVTTWNLLHNSTTPVTNGTLYSWDTNSLANGSYVLKLVTVDPDLTGSTASMEAYVEVIVDNTPPVISNVHVISVSNISADIAWSVNKSTNGQVSYGKSPGAYSNTVQDDNNDNQVFLSGLTPNTTYYFRVTVNDTAGHVVNSGEYTFTTSNVNDTTVPATVYNLRATGRTDTTVDLAWSAAVDNTGISSYNIYRSIDGTNFTKVATISGAVTHYTDTGLNASTEYWYRATATDLAGNESLPSESIKVPTVAQFRVNPHGSYPKLTNMCSKCHTTHRGKKSMLFNDTQEQKVCFSCHNGTGSKYDIQNEYNVDPNNPDKSRHPLPMSHTQKECASCHNPHLSDSGTPSLLAAAQYDANGNLIGYASSGNQFCYACHGDVEVSKVIYAIGGSHAPFENSVHNGSNFPLPESGSKIKCVMCHNNHASPYVRLTKAKEEENCYHCHGDTANSGTYGLTVNIKSLFQKSSHHKVESNGVNDTRVECVNCHNPHYITKTNIVSNPYDTNDNWNWSVTPEKSKFCIQCHDGDAPPAKMVNDTTVVPYSVYFPAFSNQTTADYSGPNGSWNKSGFTANGHYNAGVQCTNCHDPHGSDNSWMLKYPEDPNSTPGSTSGVCLRCHGGGATPAGPDVWTNGFSQSNSHPTLAMTGKHSNTENYSSISIADRHAECYDCHDPHSVKNTPTGNLAGALNNVSGVTRSGGSLVWKQKATEEWEICYKCHSSYWNNLSAAGKRDIAAEFYRTTGTYSYHYVELSNNPNLDTTRVNAHLINGWTATSKMKCTDCHGSPTGAKGPHGSPYPNILKGSYDTSINTRTGLPSDFICFRCHEENYYKTQHMNNKSDHMQVSCKRCHGTRFHGSNRAHFIAVNDGGGPDVDPESYLNSGTYAHPQYNSKSSCSSTVSQCSDHR</sequence>
<dbReference type="SUPFAM" id="SSF48695">
    <property type="entry name" value="Multiheme cytochromes"/>
    <property type="match status" value="2"/>
</dbReference>
<organism evidence="5 6">
    <name type="scientific">Thermincola ferriacetica</name>
    <dbReference type="NCBI Taxonomy" id="281456"/>
    <lineage>
        <taxon>Bacteria</taxon>
        <taxon>Bacillati</taxon>
        <taxon>Bacillota</taxon>
        <taxon>Clostridia</taxon>
        <taxon>Eubacteriales</taxon>
        <taxon>Thermincolaceae</taxon>
        <taxon>Thermincola</taxon>
    </lineage>
</organism>
<feature type="domain" description="Fibronectin type-III" evidence="4">
    <location>
        <begin position="546"/>
        <end position="637"/>
    </location>
</feature>
<dbReference type="InterPro" id="IPR008963">
    <property type="entry name" value="Purple_acid_Pase-like_N"/>
</dbReference>
<dbReference type="GO" id="GO:0003993">
    <property type="term" value="F:acid phosphatase activity"/>
    <property type="evidence" value="ECO:0007669"/>
    <property type="project" value="InterPro"/>
</dbReference>
<keyword evidence="1" id="KW-0732">Signal</keyword>
<dbReference type="PANTHER" id="PTHR35038:SF6">
    <property type="entry name" value="SURFACE LOCALIZED DECAHEME CYTOCHROME C LIPOPROTEIN"/>
    <property type="match status" value="1"/>
</dbReference>
<evidence type="ECO:0000256" key="3">
    <source>
        <dbReference type="SAM" id="Phobius"/>
    </source>
</evidence>
<dbReference type="SUPFAM" id="SSF49265">
    <property type="entry name" value="Fibronectin type III"/>
    <property type="match status" value="1"/>
</dbReference>
<feature type="transmembrane region" description="Helical" evidence="3">
    <location>
        <begin position="20"/>
        <end position="42"/>
    </location>
</feature>
<accession>A0A0L6W1E3</accession>
<dbReference type="Gene3D" id="2.60.40.10">
    <property type="entry name" value="Immunoglobulins"/>
    <property type="match status" value="2"/>
</dbReference>
<dbReference type="RefSeq" id="WP_052218183.1">
    <property type="nucleotide sequence ID" value="NZ_LGTE01000013.1"/>
</dbReference>
<feature type="domain" description="Fibronectin type-III" evidence="4">
    <location>
        <begin position="753"/>
        <end position="840"/>
    </location>
</feature>
<dbReference type="Proteomes" id="UP000037175">
    <property type="component" value="Unassembled WGS sequence"/>
</dbReference>
<feature type="domain" description="Fibronectin type-III" evidence="4">
    <location>
        <begin position="848"/>
        <end position="940"/>
    </location>
</feature>
<keyword evidence="3" id="KW-0472">Membrane</keyword>
<evidence type="ECO:0000256" key="2">
    <source>
        <dbReference type="SAM" id="MobiDB-lite"/>
    </source>
</evidence>
<dbReference type="Pfam" id="PF09699">
    <property type="entry name" value="Paired_CXXCH_1"/>
    <property type="match status" value="4"/>
</dbReference>
<dbReference type="CDD" id="cd00063">
    <property type="entry name" value="FN3"/>
    <property type="match status" value="2"/>
</dbReference>
<dbReference type="GO" id="GO:0046872">
    <property type="term" value="F:metal ion binding"/>
    <property type="evidence" value="ECO:0007669"/>
    <property type="project" value="InterPro"/>
</dbReference>
<dbReference type="SUPFAM" id="SSF49363">
    <property type="entry name" value="Purple acid phosphatase, N-terminal domain"/>
    <property type="match status" value="1"/>
</dbReference>
<proteinExistence type="predicted"/>
<gene>
    <name evidence="5" type="ORF">Tfer_1992</name>
</gene>
<dbReference type="EMBL" id="LGTE01000013">
    <property type="protein sequence ID" value="KNZ69355.1"/>
    <property type="molecule type" value="Genomic_DNA"/>
</dbReference>
<dbReference type="SMART" id="SM00060">
    <property type="entry name" value="FN3"/>
    <property type="match status" value="3"/>
</dbReference>
<evidence type="ECO:0000313" key="6">
    <source>
        <dbReference type="Proteomes" id="UP000037175"/>
    </source>
</evidence>
<dbReference type="InterPro" id="IPR036116">
    <property type="entry name" value="FN3_sf"/>
</dbReference>
<dbReference type="Pfam" id="PF00041">
    <property type="entry name" value="fn3"/>
    <property type="match status" value="1"/>
</dbReference>
<dbReference type="InterPro" id="IPR003961">
    <property type="entry name" value="FN3_dom"/>
</dbReference>
<dbReference type="InterPro" id="IPR051829">
    <property type="entry name" value="Multiheme_Cytochr_ET"/>
</dbReference>
<dbReference type="Pfam" id="PF16656">
    <property type="entry name" value="Pur_ac_phosph_N"/>
    <property type="match status" value="1"/>
</dbReference>
<keyword evidence="3" id="KW-1133">Transmembrane helix</keyword>
<evidence type="ECO:0000313" key="5">
    <source>
        <dbReference type="EMBL" id="KNZ69355.1"/>
    </source>
</evidence>
<name>A0A0L6W1E3_9FIRM</name>
<dbReference type="GO" id="GO:0016491">
    <property type="term" value="F:oxidoreductase activity"/>
    <property type="evidence" value="ECO:0007669"/>
    <property type="project" value="TreeGrafter"/>
</dbReference>
<feature type="region of interest" description="Disordered" evidence="2">
    <location>
        <begin position="1550"/>
        <end position="1569"/>
    </location>
</feature>
<dbReference type="Gene3D" id="1.10.1130.10">
    <property type="entry name" value="Flavocytochrome C3, Chain A"/>
    <property type="match status" value="3"/>
</dbReference>
<dbReference type="PROSITE" id="PS50853">
    <property type="entry name" value="FN3"/>
    <property type="match status" value="3"/>
</dbReference>
<reference evidence="6" key="1">
    <citation type="submission" date="2015-07" db="EMBL/GenBank/DDBJ databases">
        <title>Complete Genome of Thermincola ferriacetica strain Z-0001T.</title>
        <authorList>
            <person name="Lusk B."/>
            <person name="Badalamenti J.P."/>
            <person name="Parameswaran P."/>
            <person name="Bond D.R."/>
            <person name="Torres C.I."/>
        </authorList>
    </citation>
    <scope>NUCLEOTIDE SEQUENCE [LARGE SCALE GENOMIC DNA]</scope>
    <source>
        <strain evidence="6">Z-0001</strain>
    </source>
</reference>
<dbReference type="NCBIfam" id="TIGR01905">
    <property type="entry name" value="paired_CXXCH_1"/>
    <property type="match status" value="1"/>
</dbReference>
<dbReference type="PANTHER" id="PTHR35038">
    <property type="entry name" value="DISSIMILATORY SULFITE REDUCTASE SIRA"/>
    <property type="match status" value="1"/>
</dbReference>